<gene>
    <name evidence="3" type="ORF">LWI29_027189</name>
</gene>
<organism evidence="3 4">
    <name type="scientific">Acer saccharum</name>
    <name type="common">Sugar maple</name>
    <dbReference type="NCBI Taxonomy" id="4024"/>
    <lineage>
        <taxon>Eukaryota</taxon>
        <taxon>Viridiplantae</taxon>
        <taxon>Streptophyta</taxon>
        <taxon>Embryophyta</taxon>
        <taxon>Tracheophyta</taxon>
        <taxon>Spermatophyta</taxon>
        <taxon>Magnoliopsida</taxon>
        <taxon>eudicotyledons</taxon>
        <taxon>Gunneridae</taxon>
        <taxon>Pentapetalae</taxon>
        <taxon>rosids</taxon>
        <taxon>malvids</taxon>
        <taxon>Sapindales</taxon>
        <taxon>Sapindaceae</taxon>
        <taxon>Hippocastanoideae</taxon>
        <taxon>Acereae</taxon>
        <taxon>Acer</taxon>
    </lineage>
</organism>
<dbReference type="SUPFAM" id="SSF56672">
    <property type="entry name" value="DNA/RNA polymerases"/>
    <property type="match status" value="1"/>
</dbReference>
<feature type="compositionally biased region" description="Basic and acidic residues" evidence="1">
    <location>
        <begin position="233"/>
        <end position="266"/>
    </location>
</feature>
<dbReference type="InterPro" id="IPR043502">
    <property type="entry name" value="DNA/RNA_pol_sf"/>
</dbReference>
<comment type="caution">
    <text evidence="3">The sequence shown here is derived from an EMBL/GenBank/DDBJ whole genome shotgun (WGS) entry which is preliminary data.</text>
</comment>
<reference evidence="3" key="1">
    <citation type="journal article" date="2022" name="Plant J.">
        <title>Strategies of tolerance reflected in two North American maple genomes.</title>
        <authorList>
            <person name="McEvoy S.L."/>
            <person name="Sezen U.U."/>
            <person name="Trouern-Trend A."/>
            <person name="McMahon S.M."/>
            <person name="Schaberg P.G."/>
            <person name="Yang J."/>
            <person name="Wegrzyn J.L."/>
            <person name="Swenson N.G."/>
        </authorList>
    </citation>
    <scope>NUCLEOTIDE SEQUENCE</scope>
    <source>
        <strain evidence="3">NS2018</strain>
    </source>
</reference>
<dbReference type="Proteomes" id="UP001168877">
    <property type="component" value="Unassembled WGS sequence"/>
</dbReference>
<name>A0AA39W0I8_ACESA</name>
<protein>
    <recommendedName>
        <fullName evidence="2">Reverse transcriptase Ty1/copia-type domain-containing protein</fullName>
    </recommendedName>
</protein>
<feature type="region of interest" description="Disordered" evidence="1">
    <location>
        <begin position="233"/>
        <end position="354"/>
    </location>
</feature>
<dbReference type="EMBL" id="JAUESC010000004">
    <property type="protein sequence ID" value="KAK0597641.1"/>
    <property type="molecule type" value="Genomic_DNA"/>
</dbReference>
<feature type="domain" description="Reverse transcriptase Ty1/copia-type" evidence="2">
    <location>
        <begin position="113"/>
        <end position="197"/>
    </location>
</feature>
<dbReference type="Pfam" id="PF07727">
    <property type="entry name" value="RVT_2"/>
    <property type="match status" value="1"/>
</dbReference>
<feature type="compositionally biased region" description="Polar residues" evidence="1">
    <location>
        <begin position="343"/>
        <end position="354"/>
    </location>
</feature>
<sequence>MSIVYVTIKVAHKIARWGIGLDSTHDTTKSDLIRIDPFSDDTDSLSSPVPYTTDTDPHSVSSPFVPITLFPLHYSRRSRTVTSVNTGTPISNPPATQATSKTVDPHTRYPRCTRHIILSLYVDDMIITGDDVDGIAALKSELASQFEMKDLGSIRYFLGIEVAFSPKGYLLSQSKYTADILERAPLTDTRNVDTPLELNIRYSPSDGDDIEMNQNPIETRQSDNVVHDSYEAVDRDGPHTVPRVDCELEQPLDDRFDIGDGPEQHHTSGRCVKESSFLGGKNVKGRYGRNGSGSTGVAEKSGSNGKVVGHGSEGRSVGGLEQSTLGKNTDMRLDKPANPPTKKPSTVHSISGGSRFNVLSDNSDDMLTDVEVLADNTFSSSNCHNSKVVFTEITNQHGRFSGENARNFLTGAKKIFRRKDTPIMGGSQSVKVSSYHKGSTNAKGNCWRCRRSRAATVEVVADVVGVVEVVAVVTGAIKDLAVSVGGCHYCFSLLFPSVNGMKAMWWGQ</sequence>
<dbReference type="AlphaFoldDB" id="A0AA39W0I8"/>
<evidence type="ECO:0000313" key="3">
    <source>
        <dbReference type="EMBL" id="KAK0597641.1"/>
    </source>
</evidence>
<feature type="region of interest" description="Disordered" evidence="1">
    <location>
        <begin position="84"/>
        <end position="106"/>
    </location>
</feature>
<reference evidence="3" key="2">
    <citation type="submission" date="2023-06" db="EMBL/GenBank/DDBJ databases">
        <authorList>
            <person name="Swenson N.G."/>
            <person name="Wegrzyn J.L."/>
            <person name="Mcevoy S.L."/>
        </authorList>
    </citation>
    <scope>NUCLEOTIDE SEQUENCE</scope>
    <source>
        <strain evidence="3">NS2018</strain>
        <tissue evidence="3">Leaf</tissue>
    </source>
</reference>
<accession>A0AA39W0I8</accession>
<dbReference type="InterPro" id="IPR013103">
    <property type="entry name" value="RVT_2"/>
</dbReference>
<evidence type="ECO:0000313" key="4">
    <source>
        <dbReference type="Proteomes" id="UP001168877"/>
    </source>
</evidence>
<proteinExistence type="predicted"/>
<evidence type="ECO:0000259" key="2">
    <source>
        <dbReference type="Pfam" id="PF07727"/>
    </source>
</evidence>
<feature type="compositionally biased region" description="Polar residues" evidence="1">
    <location>
        <begin position="84"/>
        <end position="102"/>
    </location>
</feature>
<keyword evidence="4" id="KW-1185">Reference proteome</keyword>
<evidence type="ECO:0000256" key="1">
    <source>
        <dbReference type="SAM" id="MobiDB-lite"/>
    </source>
</evidence>